<protein>
    <submittedName>
        <fullName evidence="2">Uncharacterized protein</fullName>
    </submittedName>
</protein>
<comment type="caution">
    <text evidence="2">The sequence shown here is derived from an EMBL/GenBank/DDBJ whole genome shotgun (WGS) entry which is preliminary data.</text>
</comment>
<keyword evidence="3" id="KW-1185">Reference proteome</keyword>
<feature type="region of interest" description="Disordered" evidence="1">
    <location>
        <begin position="361"/>
        <end position="396"/>
    </location>
</feature>
<feature type="compositionally biased region" description="Low complexity" evidence="1">
    <location>
        <begin position="421"/>
        <end position="442"/>
    </location>
</feature>
<sequence length="481" mass="52329">MSILSGVVAMNLDSTGHEEPLTPSRDPASSPVVHIQWQNSQSACAAMEELRAASSVPLRPPKPLTFDFELPASSGSSSTSDPFLSSRTRNRSVRSRALGRVQSHSQNDVLAIPAADASKFLDMLGRASARLDENSRKRMRTREYGVKAEREGARAQMSSSKGKERMRTKIVTHSMDELYDHTNLVRDTQDAGVHHSSLPIMQSRDSLSQGGVAFPEKVEDVQVHSDADTPATIASSDGDAKLPSQTHSRDETQHVPSRPSTMWKSQKQAYPPSPTPVRSTPTTFRPVSAPMQKVTTNGSAVVPIKPTPVPLACPTSAFFQHRHPMPAPTPPPFGMGGSSIPITPNRSRAAARMTRTPLLPSLPLSSLSSSSSSCSNTMHSAAVKKPFRPPLARNAPGSANVIASRFSSVPPSSMREPKPVPQQQKPQRQRQRQQQQQQQLEQEGGKKNTEAWCTGSDPDSSFDMSFDFDPEALEAAMRKFD</sequence>
<evidence type="ECO:0000256" key="1">
    <source>
        <dbReference type="SAM" id="MobiDB-lite"/>
    </source>
</evidence>
<feature type="compositionally biased region" description="Low complexity" evidence="1">
    <location>
        <begin position="361"/>
        <end position="373"/>
    </location>
</feature>
<feature type="region of interest" description="Disordered" evidence="1">
    <location>
        <begin position="1"/>
        <end position="30"/>
    </location>
</feature>
<dbReference type="Proteomes" id="UP001203297">
    <property type="component" value="Unassembled WGS sequence"/>
</dbReference>
<feature type="region of interest" description="Disordered" evidence="1">
    <location>
        <begin position="135"/>
        <end position="166"/>
    </location>
</feature>
<feature type="region of interest" description="Disordered" evidence="1">
    <location>
        <begin position="229"/>
        <end position="285"/>
    </location>
</feature>
<evidence type="ECO:0000313" key="2">
    <source>
        <dbReference type="EMBL" id="KAI0306836.1"/>
    </source>
</evidence>
<dbReference type="EMBL" id="WTXG01000002">
    <property type="protein sequence ID" value="KAI0306836.1"/>
    <property type="molecule type" value="Genomic_DNA"/>
</dbReference>
<dbReference type="AlphaFoldDB" id="A0AAD4MAL4"/>
<accession>A0AAD4MAL4</accession>
<feature type="compositionally biased region" description="Low complexity" evidence="1">
    <location>
        <begin position="73"/>
        <end position="87"/>
    </location>
</feature>
<feature type="region of interest" description="Disordered" evidence="1">
    <location>
        <begin position="408"/>
        <end position="468"/>
    </location>
</feature>
<organism evidence="2 3">
    <name type="scientific">Multifurca ochricompacta</name>
    <dbReference type="NCBI Taxonomy" id="376703"/>
    <lineage>
        <taxon>Eukaryota</taxon>
        <taxon>Fungi</taxon>
        <taxon>Dikarya</taxon>
        <taxon>Basidiomycota</taxon>
        <taxon>Agaricomycotina</taxon>
        <taxon>Agaricomycetes</taxon>
        <taxon>Russulales</taxon>
        <taxon>Russulaceae</taxon>
        <taxon>Multifurca</taxon>
    </lineage>
</organism>
<reference evidence="2" key="1">
    <citation type="journal article" date="2022" name="New Phytol.">
        <title>Evolutionary transition to the ectomycorrhizal habit in the genomes of a hyperdiverse lineage of mushroom-forming fungi.</title>
        <authorList>
            <person name="Looney B."/>
            <person name="Miyauchi S."/>
            <person name="Morin E."/>
            <person name="Drula E."/>
            <person name="Courty P.E."/>
            <person name="Kohler A."/>
            <person name="Kuo A."/>
            <person name="LaButti K."/>
            <person name="Pangilinan J."/>
            <person name="Lipzen A."/>
            <person name="Riley R."/>
            <person name="Andreopoulos W."/>
            <person name="He G."/>
            <person name="Johnson J."/>
            <person name="Nolan M."/>
            <person name="Tritt A."/>
            <person name="Barry K.W."/>
            <person name="Grigoriev I.V."/>
            <person name="Nagy L.G."/>
            <person name="Hibbett D."/>
            <person name="Henrissat B."/>
            <person name="Matheny P.B."/>
            <person name="Labbe J."/>
            <person name="Martin F.M."/>
        </authorList>
    </citation>
    <scope>NUCLEOTIDE SEQUENCE</scope>
    <source>
        <strain evidence="2">BPL690</strain>
    </source>
</reference>
<feature type="compositionally biased region" description="Basic and acidic residues" evidence="1">
    <location>
        <begin position="135"/>
        <end position="153"/>
    </location>
</feature>
<evidence type="ECO:0000313" key="3">
    <source>
        <dbReference type="Proteomes" id="UP001203297"/>
    </source>
</evidence>
<feature type="compositionally biased region" description="Low complexity" evidence="1">
    <location>
        <begin position="276"/>
        <end position="285"/>
    </location>
</feature>
<name>A0AAD4MAL4_9AGAM</name>
<proteinExistence type="predicted"/>
<gene>
    <name evidence="2" type="ORF">B0F90DRAFT_1682745</name>
</gene>
<feature type="compositionally biased region" description="Low complexity" evidence="1">
    <location>
        <begin position="456"/>
        <end position="465"/>
    </location>
</feature>
<feature type="compositionally biased region" description="Polar residues" evidence="1">
    <location>
        <begin position="254"/>
        <end position="268"/>
    </location>
</feature>
<feature type="region of interest" description="Disordered" evidence="1">
    <location>
        <begin position="53"/>
        <end position="103"/>
    </location>
</feature>